<dbReference type="PATRIC" id="fig|1698274.3.peg.77"/>
<dbReference type="InterPro" id="IPR036809">
    <property type="entry name" value="AF1782-like_sf"/>
</dbReference>
<organism evidence="2 3">
    <name type="scientific">candidate division MSBL1 archaeon SCGC-AAA261F17</name>
    <dbReference type="NCBI Taxonomy" id="1698274"/>
    <lineage>
        <taxon>Archaea</taxon>
        <taxon>Methanobacteriati</taxon>
        <taxon>Methanobacteriota</taxon>
        <taxon>candidate division MSBL1</taxon>
    </lineage>
</organism>
<dbReference type="Gene3D" id="1.20.1270.90">
    <property type="entry name" value="AF1782-like"/>
    <property type="match status" value="1"/>
</dbReference>
<gene>
    <name evidence="2" type="ORF">AKJ44_00375</name>
</gene>
<dbReference type="AlphaFoldDB" id="A0A133V7S3"/>
<sequence>MLSDELQEEIERWTRKLDEKLPRLVARDEPGKEILENARAYRGDSQHFLQDDDLIKSFESLIWAWALIETGENLGHLKPSSSS</sequence>
<dbReference type="Proteomes" id="UP000070035">
    <property type="component" value="Unassembled WGS sequence"/>
</dbReference>
<dbReference type="InterPro" id="IPR023140">
    <property type="entry name" value="DUF357"/>
</dbReference>
<dbReference type="EMBL" id="LHXY01000002">
    <property type="protein sequence ID" value="KXB02476.1"/>
    <property type="molecule type" value="Genomic_DNA"/>
</dbReference>
<evidence type="ECO:0000313" key="3">
    <source>
        <dbReference type="Proteomes" id="UP000070035"/>
    </source>
</evidence>
<evidence type="ECO:0000259" key="1">
    <source>
        <dbReference type="Pfam" id="PF04010"/>
    </source>
</evidence>
<keyword evidence="3" id="KW-1185">Reference proteome</keyword>
<comment type="caution">
    <text evidence="2">The sequence shown here is derived from an EMBL/GenBank/DDBJ whole genome shotgun (WGS) entry which is preliminary data.</text>
</comment>
<name>A0A133V7S3_9EURY</name>
<dbReference type="Pfam" id="PF04010">
    <property type="entry name" value="DUF357"/>
    <property type="match status" value="1"/>
</dbReference>
<accession>A0A133V7S3</accession>
<proteinExistence type="predicted"/>
<feature type="domain" description="DUF357" evidence="1">
    <location>
        <begin position="13"/>
        <end position="76"/>
    </location>
</feature>
<protein>
    <recommendedName>
        <fullName evidence="1">DUF357 domain-containing protein</fullName>
    </recommendedName>
</protein>
<dbReference type="SUPFAM" id="SSF158372">
    <property type="entry name" value="AF1782-like"/>
    <property type="match status" value="1"/>
</dbReference>
<reference evidence="2 3" key="1">
    <citation type="journal article" date="2016" name="Sci. Rep.">
        <title>Metabolic traits of an uncultured archaeal lineage -MSBL1- from brine pools of the Red Sea.</title>
        <authorList>
            <person name="Mwirichia R."/>
            <person name="Alam I."/>
            <person name="Rashid M."/>
            <person name="Vinu M."/>
            <person name="Ba-Alawi W."/>
            <person name="Anthony Kamau A."/>
            <person name="Kamanda Ngugi D."/>
            <person name="Goker M."/>
            <person name="Klenk H.P."/>
            <person name="Bajic V."/>
            <person name="Stingl U."/>
        </authorList>
    </citation>
    <scope>NUCLEOTIDE SEQUENCE [LARGE SCALE GENOMIC DNA]</scope>
    <source>
        <strain evidence="2">SCGC-AAA261F17</strain>
    </source>
</reference>
<evidence type="ECO:0000313" key="2">
    <source>
        <dbReference type="EMBL" id="KXB02476.1"/>
    </source>
</evidence>